<name>A0A1H7J2Q1_9FIRM</name>
<organism evidence="2 3">
    <name type="scientific">Pseudobutyrivibrio ruminis</name>
    <dbReference type="NCBI Taxonomy" id="46206"/>
    <lineage>
        <taxon>Bacteria</taxon>
        <taxon>Bacillati</taxon>
        <taxon>Bacillota</taxon>
        <taxon>Clostridia</taxon>
        <taxon>Lachnospirales</taxon>
        <taxon>Lachnospiraceae</taxon>
        <taxon>Pseudobutyrivibrio</taxon>
    </lineage>
</organism>
<reference evidence="3" key="1">
    <citation type="submission" date="2016-10" db="EMBL/GenBank/DDBJ databases">
        <authorList>
            <person name="Varghese N."/>
        </authorList>
    </citation>
    <scope>NUCLEOTIDE SEQUENCE [LARGE SCALE GENOMIC DNA]</scope>
    <source>
        <strain evidence="3">ACV-9</strain>
    </source>
</reference>
<gene>
    <name evidence="2" type="ORF">SAMN02910377_01558</name>
</gene>
<dbReference type="CDD" id="cd04301">
    <property type="entry name" value="NAT_SF"/>
    <property type="match status" value="1"/>
</dbReference>
<dbReference type="AlphaFoldDB" id="A0A1H7J2Q1"/>
<proteinExistence type="predicted"/>
<keyword evidence="2" id="KW-0808">Transferase</keyword>
<protein>
    <submittedName>
        <fullName evidence="2">Protein N-acetyltransferase, RimJ/RimL family</fullName>
    </submittedName>
</protein>
<keyword evidence="3" id="KW-1185">Reference proteome</keyword>
<accession>A0A1H7J2Q1</accession>
<dbReference type="EMBL" id="FNZX01000008">
    <property type="protein sequence ID" value="SEK68462.1"/>
    <property type="molecule type" value="Genomic_DNA"/>
</dbReference>
<dbReference type="InterPro" id="IPR016181">
    <property type="entry name" value="Acyl_CoA_acyltransferase"/>
</dbReference>
<dbReference type="InterPro" id="IPR000182">
    <property type="entry name" value="GNAT_dom"/>
</dbReference>
<dbReference type="Gene3D" id="3.40.630.30">
    <property type="match status" value="1"/>
</dbReference>
<evidence type="ECO:0000259" key="1">
    <source>
        <dbReference type="PROSITE" id="PS51186"/>
    </source>
</evidence>
<feature type="domain" description="N-acetyltransferase" evidence="1">
    <location>
        <begin position="16"/>
        <end position="182"/>
    </location>
</feature>
<dbReference type="RefSeq" id="WP_074790786.1">
    <property type="nucleotide sequence ID" value="NZ_FNZX01000008.1"/>
</dbReference>
<dbReference type="PANTHER" id="PTHR43415">
    <property type="entry name" value="SPERMIDINE N(1)-ACETYLTRANSFERASE"/>
    <property type="match status" value="1"/>
</dbReference>
<evidence type="ECO:0000313" key="3">
    <source>
        <dbReference type="Proteomes" id="UP000182321"/>
    </source>
</evidence>
<dbReference type="PROSITE" id="PS51186">
    <property type="entry name" value="GNAT"/>
    <property type="match status" value="1"/>
</dbReference>
<dbReference type="GO" id="GO:0016747">
    <property type="term" value="F:acyltransferase activity, transferring groups other than amino-acyl groups"/>
    <property type="evidence" value="ECO:0007669"/>
    <property type="project" value="InterPro"/>
</dbReference>
<sequence length="182" mass="20866">MVFEEKEIILKDGRKCRLRSIDKSDAADMIEYLRIVSDETEFLLRYADEVTYTIEDEAKLLEGKRNAPREIMMAAEVEGKLAGTCCIMAKGEIRRIRHRCDFAIALAQEFCDSGLGTEMMKYSLSLAKDMGYEQVELGVVDGNNRAKHLYEKMGFVEIGKTLKALKYDDGSYRDEYLMVKML</sequence>
<dbReference type="SUPFAM" id="SSF55729">
    <property type="entry name" value="Acyl-CoA N-acyltransferases (Nat)"/>
    <property type="match status" value="1"/>
</dbReference>
<dbReference type="Pfam" id="PF00583">
    <property type="entry name" value="Acetyltransf_1"/>
    <property type="match status" value="1"/>
</dbReference>
<dbReference type="PANTHER" id="PTHR43415:SF3">
    <property type="entry name" value="GNAT-FAMILY ACETYLTRANSFERASE"/>
    <property type="match status" value="1"/>
</dbReference>
<dbReference type="Proteomes" id="UP000182321">
    <property type="component" value="Unassembled WGS sequence"/>
</dbReference>
<evidence type="ECO:0000313" key="2">
    <source>
        <dbReference type="EMBL" id="SEK68462.1"/>
    </source>
</evidence>